<keyword evidence="1" id="KW-0489">Methyltransferase</keyword>
<protein>
    <submittedName>
        <fullName evidence="1">Methyltransferase type 11</fullName>
    </submittedName>
</protein>
<organism evidence="1 2">
    <name type="scientific">Streptomyces montanus</name>
    <dbReference type="NCBI Taxonomy" id="2580423"/>
    <lineage>
        <taxon>Bacteria</taxon>
        <taxon>Bacillati</taxon>
        <taxon>Actinomycetota</taxon>
        <taxon>Actinomycetes</taxon>
        <taxon>Kitasatosporales</taxon>
        <taxon>Streptomycetaceae</taxon>
        <taxon>Streptomyces</taxon>
    </lineage>
</organism>
<keyword evidence="1" id="KW-0808">Transferase</keyword>
<comment type="caution">
    <text evidence="1">The sequence shown here is derived from an EMBL/GenBank/DDBJ whole genome shotgun (WGS) entry which is preliminary data.</text>
</comment>
<dbReference type="InterPro" id="IPR029063">
    <property type="entry name" value="SAM-dependent_MTases_sf"/>
</dbReference>
<keyword evidence="2" id="KW-1185">Reference proteome</keyword>
<evidence type="ECO:0000313" key="1">
    <source>
        <dbReference type="EMBL" id="TLS46191.1"/>
    </source>
</evidence>
<gene>
    <name evidence="1" type="ORF">FE633_11035</name>
</gene>
<evidence type="ECO:0000313" key="2">
    <source>
        <dbReference type="Proteomes" id="UP000305906"/>
    </source>
</evidence>
<dbReference type="Proteomes" id="UP000305906">
    <property type="component" value="Unassembled WGS sequence"/>
</dbReference>
<dbReference type="GO" id="GO:0008168">
    <property type="term" value="F:methyltransferase activity"/>
    <property type="evidence" value="ECO:0007669"/>
    <property type="project" value="UniProtKB-KW"/>
</dbReference>
<dbReference type="SUPFAM" id="SSF53335">
    <property type="entry name" value="S-adenosyl-L-methionine-dependent methyltransferases"/>
    <property type="match status" value="1"/>
</dbReference>
<sequence>MSDIGLDWEAHARRLADDQHLRPESPWWGPVTSTPRHIFVPHWWERGTNGRVVRRGTDDPDAWLKAAYSNDTLVTRLGTLHADHAELGTVIPYGTWPTSSSTLPTLVVTMYRHAMPGDDSRMLVTTGTGYGTALACRRLGDKQVISVDIDDYLVQAAADRLSSIGLHPHTTVCDITKSLPDQVDRIVSTVSVRPIPPSWLTALRPGGRLVTTITDTGLILVADKTKDGGAHGFIANDKASFMSVRHGDDYPPAPDNAGLWETAQNAEGESVTTGRYPVMRVSDTWDVRSTLELTVPGIEHRMDVGKDGTRTAYMLHPDGSWARAEASGRRELPTVQQGGPRRLWDELDRIRTWLVIDGDLPVSGAAVRIDPDGTCHLKRSGWSATIAPR</sequence>
<proteinExistence type="predicted"/>
<dbReference type="EMBL" id="VBZC01000010">
    <property type="protein sequence ID" value="TLS46191.1"/>
    <property type="molecule type" value="Genomic_DNA"/>
</dbReference>
<dbReference type="AlphaFoldDB" id="A0A5R9FS36"/>
<reference evidence="1 2" key="1">
    <citation type="submission" date="2019-05" db="EMBL/GenBank/DDBJ databases">
        <title>Streptomyces sp. NEAU-C151, a novel actinomycete isolated from soil.</title>
        <authorList>
            <person name="Han L."/>
            <person name="Jiang H."/>
        </authorList>
    </citation>
    <scope>NUCLEOTIDE SEQUENCE [LARGE SCALE GENOMIC DNA]</scope>
    <source>
        <strain evidence="1 2">NEAU-C151</strain>
    </source>
</reference>
<dbReference type="Pfam" id="PF01135">
    <property type="entry name" value="PCMT"/>
    <property type="match status" value="1"/>
</dbReference>
<name>A0A5R9FS36_9ACTN</name>
<dbReference type="CDD" id="cd02440">
    <property type="entry name" value="AdoMet_MTases"/>
    <property type="match status" value="1"/>
</dbReference>
<dbReference type="RefSeq" id="WP_138045065.1">
    <property type="nucleotide sequence ID" value="NZ_VBZC01000010.1"/>
</dbReference>
<accession>A0A5R9FS36</accession>
<dbReference type="GO" id="GO:0032259">
    <property type="term" value="P:methylation"/>
    <property type="evidence" value="ECO:0007669"/>
    <property type="project" value="UniProtKB-KW"/>
</dbReference>
<dbReference type="Gene3D" id="3.40.50.150">
    <property type="entry name" value="Vaccinia Virus protein VP39"/>
    <property type="match status" value="1"/>
</dbReference>